<dbReference type="SMART" id="SM00388">
    <property type="entry name" value="HisKA"/>
    <property type="match status" value="1"/>
</dbReference>
<dbReference type="Proteomes" id="UP000055060">
    <property type="component" value="Unassembled WGS sequence"/>
</dbReference>
<evidence type="ECO:0000256" key="4">
    <source>
        <dbReference type="ARBA" id="ARBA00022679"/>
    </source>
</evidence>
<keyword evidence="3" id="KW-0597">Phosphoprotein</keyword>
<dbReference type="GO" id="GO:0004721">
    <property type="term" value="F:phosphoprotein phosphatase activity"/>
    <property type="evidence" value="ECO:0007669"/>
    <property type="project" value="TreeGrafter"/>
</dbReference>
<dbReference type="AlphaFoldDB" id="A0A0S7B5E6"/>
<dbReference type="CDD" id="cd00130">
    <property type="entry name" value="PAS"/>
    <property type="match status" value="1"/>
</dbReference>
<dbReference type="SUPFAM" id="SSF55781">
    <property type="entry name" value="GAF domain-like"/>
    <property type="match status" value="1"/>
</dbReference>
<dbReference type="FunFam" id="3.30.565.10:FF:000006">
    <property type="entry name" value="Sensor histidine kinase WalK"/>
    <property type="match status" value="1"/>
</dbReference>
<dbReference type="Pfam" id="PF08448">
    <property type="entry name" value="PAS_4"/>
    <property type="match status" value="1"/>
</dbReference>
<dbReference type="OrthoDB" id="9767900at2"/>
<dbReference type="InterPro" id="IPR000014">
    <property type="entry name" value="PAS"/>
</dbReference>
<dbReference type="Gene3D" id="3.40.50.2300">
    <property type="match status" value="1"/>
</dbReference>
<dbReference type="EC" id="2.7.13.3" evidence="2"/>
<evidence type="ECO:0000259" key="10">
    <source>
        <dbReference type="PROSITE" id="PS50110"/>
    </source>
</evidence>
<dbReference type="InterPro" id="IPR013656">
    <property type="entry name" value="PAS_4"/>
</dbReference>
<dbReference type="PANTHER" id="PTHR45453:SF1">
    <property type="entry name" value="PHOSPHATE REGULON SENSOR PROTEIN PHOR"/>
    <property type="match status" value="1"/>
</dbReference>
<evidence type="ECO:0000259" key="9">
    <source>
        <dbReference type="PROSITE" id="PS50109"/>
    </source>
</evidence>
<feature type="domain" description="Response regulatory" evidence="10">
    <location>
        <begin position="5"/>
        <end position="119"/>
    </location>
</feature>
<dbReference type="InterPro" id="IPR003594">
    <property type="entry name" value="HATPase_dom"/>
</dbReference>
<dbReference type="SUPFAM" id="SSF47384">
    <property type="entry name" value="Homodimeric domain of signal transducing histidine kinase"/>
    <property type="match status" value="1"/>
</dbReference>
<evidence type="ECO:0000256" key="2">
    <source>
        <dbReference type="ARBA" id="ARBA00012438"/>
    </source>
</evidence>
<dbReference type="SUPFAM" id="SSF55785">
    <property type="entry name" value="PYP-like sensor domain (PAS domain)"/>
    <property type="match status" value="1"/>
</dbReference>
<dbReference type="SUPFAM" id="SSF55874">
    <property type="entry name" value="ATPase domain of HSP90 chaperone/DNA topoisomerase II/histidine kinase"/>
    <property type="match status" value="1"/>
</dbReference>
<evidence type="ECO:0000256" key="5">
    <source>
        <dbReference type="ARBA" id="ARBA00022777"/>
    </source>
</evidence>
<dbReference type="EMBL" id="DF967972">
    <property type="protein sequence ID" value="GAP12367.1"/>
    <property type="molecule type" value="Genomic_DNA"/>
</dbReference>
<dbReference type="Gene3D" id="1.10.287.130">
    <property type="match status" value="1"/>
</dbReference>
<evidence type="ECO:0000313" key="12">
    <source>
        <dbReference type="Proteomes" id="UP000055060"/>
    </source>
</evidence>
<dbReference type="SMART" id="SM00448">
    <property type="entry name" value="REC"/>
    <property type="match status" value="1"/>
</dbReference>
<keyword evidence="4" id="KW-0808">Transferase</keyword>
<dbReference type="Pfam" id="PF00072">
    <property type="entry name" value="Response_reg"/>
    <property type="match status" value="1"/>
</dbReference>
<dbReference type="SMART" id="SM00065">
    <property type="entry name" value="GAF"/>
    <property type="match status" value="1"/>
</dbReference>
<keyword evidence="6" id="KW-0902">Two-component regulatory system</keyword>
<dbReference type="Gene3D" id="3.30.450.40">
    <property type="match status" value="1"/>
</dbReference>
<dbReference type="CDD" id="cd00082">
    <property type="entry name" value="HisKA"/>
    <property type="match status" value="1"/>
</dbReference>
<organism evidence="11">
    <name type="scientific">Longilinea arvoryzae</name>
    <dbReference type="NCBI Taxonomy" id="360412"/>
    <lineage>
        <taxon>Bacteria</taxon>
        <taxon>Bacillati</taxon>
        <taxon>Chloroflexota</taxon>
        <taxon>Anaerolineae</taxon>
        <taxon>Anaerolineales</taxon>
        <taxon>Anaerolineaceae</taxon>
        <taxon>Longilinea</taxon>
    </lineage>
</organism>
<dbReference type="SMART" id="SM00387">
    <property type="entry name" value="HATPase_c"/>
    <property type="match status" value="1"/>
</dbReference>
<dbReference type="Pfam" id="PF02518">
    <property type="entry name" value="HATPase_c"/>
    <property type="match status" value="1"/>
</dbReference>
<dbReference type="STRING" id="360412.LARV_00101"/>
<evidence type="ECO:0000313" key="11">
    <source>
        <dbReference type="EMBL" id="GAP12367.1"/>
    </source>
</evidence>
<feature type="domain" description="Histidine kinase" evidence="9">
    <location>
        <begin position="422"/>
        <end position="637"/>
    </location>
</feature>
<dbReference type="InterPro" id="IPR005467">
    <property type="entry name" value="His_kinase_dom"/>
</dbReference>
<dbReference type="GO" id="GO:0016036">
    <property type="term" value="P:cellular response to phosphate starvation"/>
    <property type="evidence" value="ECO:0007669"/>
    <property type="project" value="TreeGrafter"/>
</dbReference>
<dbReference type="RefSeq" id="WP_075071801.1">
    <property type="nucleotide sequence ID" value="NZ_DF967972.1"/>
</dbReference>
<comment type="caution">
    <text evidence="8">Lacks conserved residue(s) required for the propagation of feature annotation.</text>
</comment>
<dbReference type="InterPro" id="IPR029016">
    <property type="entry name" value="GAF-like_dom_sf"/>
</dbReference>
<dbReference type="PROSITE" id="PS50110">
    <property type="entry name" value="RESPONSE_REGULATORY"/>
    <property type="match status" value="1"/>
</dbReference>
<name>A0A0S7B5E6_9CHLR</name>
<dbReference type="GO" id="GO:0000155">
    <property type="term" value="F:phosphorelay sensor kinase activity"/>
    <property type="evidence" value="ECO:0007669"/>
    <property type="project" value="InterPro"/>
</dbReference>
<dbReference type="InterPro" id="IPR011006">
    <property type="entry name" value="CheY-like_superfamily"/>
</dbReference>
<dbReference type="PROSITE" id="PS50109">
    <property type="entry name" value="HIS_KIN"/>
    <property type="match status" value="1"/>
</dbReference>
<dbReference type="InterPro" id="IPR036890">
    <property type="entry name" value="HATPase_C_sf"/>
</dbReference>
<dbReference type="InterPro" id="IPR003661">
    <property type="entry name" value="HisK_dim/P_dom"/>
</dbReference>
<dbReference type="InterPro" id="IPR035965">
    <property type="entry name" value="PAS-like_dom_sf"/>
</dbReference>
<dbReference type="Pfam" id="PF00512">
    <property type="entry name" value="HisKA"/>
    <property type="match status" value="1"/>
</dbReference>
<keyword evidence="12" id="KW-1185">Reference proteome</keyword>
<dbReference type="Gene3D" id="3.30.565.10">
    <property type="entry name" value="Histidine kinase-like ATPase, C-terminal domain"/>
    <property type="match status" value="1"/>
</dbReference>
<keyword evidence="5 11" id="KW-0418">Kinase</keyword>
<proteinExistence type="predicted"/>
<dbReference type="Pfam" id="PF13185">
    <property type="entry name" value="GAF_2"/>
    <property type="match status" value="1"/>
</dbReference>
<protein>
    <recommendedName>
        <fullName evidence="2">histidine kinase</fullName>
        <ecNumber evidence="2">2.7.13.3</ecNumber>
    </recommendedName>
</protein>
<dbReference type="Gene3D" id="3.30.450.20">
    <property type="entry name" value="PAS domain"/>
    <property type="match status" value="1"/>
</dbReference>
<accession>A0A0S7B5E6</accession>
<dbReference type="InterPro" id="IPR003018">
    <property type="entry name" value="GAF"/>
</dbReference>
<evidence type="ECO:0000256" key="1">
    <source>
        <dbReference type="ARBA" id="ARBA00000085"/>
    </source>
</evidence>
<reference evidence="11" key="1">
    <citation type="submission" date="2015-07" db="EMBL/GenBank/DDBJ databases">
        <title>Draft Genome Sequences of Anaerolinea thermolimosa IMO-1, Bellilinea caldifistulae GOMI-1, Leptolinea tardivitalis YMTK-2, Levilinea saccharolytica KIBI-1,Longilinea arvoryzae KOME-1, Previously Described as Members of the Anaerolineaceae (Chloroflexi).</title>
        <authorList>
            <person name="Sekiguchi Y."/>
            <person name="Ohashi A."/>
            <person name="Matsuura N."/>
            <person name="Tourlousse M.D."/>
        </authorList>
    </citation>
    <scope>NUCLEOTIDE SEQUENCE [LARGE SCALE GENOMIC DNA]</scope>
    <source>
        <strain evidence="11">KOME-1</strain>
    </source>
</reference>
<dbReference type="InterPro" id="IPR036097">
    <property type="entry name" value="HisK_dim/P_sf"/>
</dbReference>
<evidence type="ECO:0000256" key="6">
    <source>
        <dbReference type="ARBA" id="ARBA00023012"/>
    </source>
</evidence>
<comment type="catalytic activity">
    <reaction evidence="1">
        <text>ATP + protein L-histidine = ADP + protein N-phospho-L-histidine.</text>
        <dbReference type="EC" id="2.7.13.3"/>
    </reaction>
</comment>
<dbReference type="GO" id="GO:0005886">
    <property type="term" value="C:plasma membrane"/>
    <property type="evidence" value="ECO:0007669"/>
    <property type="project" value="TreeGrafter"/>
</dbReference>
<evidence type="ECO:0000256" key="7">
    <source>
        <dbReference type="ARBA" id="ARBA00023136"/>
    </source>
</evidence>
<dbReference type="InterPro" id="IPR001789">
    <property type="entry name" value="Sig_transdc_resp-reg_receiver"/>
</dbReference>
<evidence type="ECO:0000256" key="3">
    <source>
        <dbReference type="ARBA" id="ARBA00022553"/>
    </source>
</evidence>
<evidence type="ECO:0000256" key="8">
    <source>
        <dbReference type="PROSITE-ProRule" id="PRU00169"/>
    </source>
</evidence>
<sequence length="638" mass="70521">MTPSHILVAVTDQQINFLLERVLKSAGYQVTLQQNAAAIKRSIELTSPALVILGEKVEDTSGLDLADGLLRRFPAVPILLFVSQETPGLLKRALQLGLSDTLCLPLRSEDILKAVQSSLAKQQLRKEWVLLESRRATANLQQQIGEMETLAGLARSINGSLDTDSVLQSVVEAAVKLTNADEGSLLLLDDVTGELYMRASRNFQDEFARTFRLPIQDTLAGSVIQSGRPFLLDENTPQKIKTAYLVQNLVYVPLRVHDSVIGVLGIDNREKKIPFRDHDVKLLSALAEFAAIAIVNASQFSSTEAERNKLGTILTRIQDGVVVFDLDQRLVLVNQMVNGAFRLGDENLVGRPLREVFSNPDLLELAESDGKSKTNRVEITVEDGRIFSAQITPISEVGAAITMHDVTNLKKLDSIKSDFVSTVSHDLRSPLTAILGYVELIERAGPVTELQRDFIHRVQISVHNITHLVDDLVELGRIESGFDTRKETVLIQQIIQLVAESMKKQLDDKGQTLQVQLPESLPAVFANPVQIRQMVENILDNARKYTHRGGVISVNGEMDDQQIILQFTDNGIGIPQVDLPFIFDKFYRASNSNNEIPGTGLGLSIVKSIVENHQGRIWVESTLDEGSTFTVVLPVVKN</sequence>
<dbReference type="PRINTS" id="PR00344">
    <property type="entry name" value="BCTRLSENSOR"/>
</dbReference>
<dbReference type="InterPro" id="IPR004358">
    <property type="entry name" value="Sig_transdc_His_kin-like_C"/>
</dbReference>
<dbReference type="CDD" id="cd00075">
    <property type="entry name" value="HATPase"/>
    <property type="match status" value="1"/>
</dbReference>
<dbReference type="PANTHER" id="PTHR45453">
    <property type="entry name" value="PHOSPHATE REGULON SENSOR PROTEIN PHOR"/>
    <property type="match status" value="1"/>
</dbReference>
<dbReference type="InterPro" id="IPR050351">
    <property type="entry name" value="BphY/WalK/GraS-like"/>
</dbReference>
<keyword evidence="7" id="KW-0472">Membrane</keyword>
<dbReference type="SUPFAM" id="SSF52172">
    <property type="entry name" value="CheY-like"/>
    <property type="match status" value="1"/>
</dbReference>
<dbReference type="CDD" id="cd00156">
    <property type="entry name" value="REC"/>
    <property type="match status" value="1"/>
</dbReference>
<gene>
    <name evidence="11" type="ORF">LARV_00101</name>
</gene>